<feature type="transmembrane region" description="Helical" evidence="8">
    <location>
        <begin position="171"/>
        <end position="190"/>
    </location>
</feature>
<feature type="transmembrane region" description="Helical" evidence="8">
    <location>
        <begin position="20"/>
        <end position="41"/>
    </location>
</feature>
<feature type="transmembrane region" description="Helical" evidence="8">
    <location>
        <begin position="71"/>
        <end position="91"/>
    </location>
</feature>
<feature type="transmembrane region" description="Helical" evidence="8">
    <location>
        <begin position="197"/>
        <end position="215"/>
    </location>
</feature>
<keyword evidence="6 8" id="KW-1133">Transmembrane helix</keyword>
<evidence type="ECO:0000256" key="3">
    <source>
        <dbReference type="ARBA" id="ARBA00022448"/>
    </source>
</evidence>
<dbReference type="PANTHER" id="PTHR34979:SF1">
    <property type="entry name" value="INNER MEMBRANE PROTEIN YGAZ"/>
    <property type="match status" value="1"/>
</dbReference>
<evidence type="ECO:0000256" key="5">
    <source>
        <dbReference type="ARBA" id="ARBA00022692"/>
    </source>
</evidence>
<accession>A0A839SQQ5</accession>
<evidence type="ECO:0000313" key="9">
    <source>
        <dbReference type="EMBL" id="MBB3064070.1"/>
    </source>
</evidence>
<dbReference type="InterPro" id="IPR011606">
    <property type="entry name" value="Brnchd-chn_aa_trnsp_permease"/>
</dbReference>
<comment type="caution">
    <text evidence="9">The sequence shown here is derived from an EMBL/GenBank/DDBJ whole genome shotgun (WGS) entry which is preliminary data.</text>
</comment>
<proteinExistence type="inferred from homology"/>
<comment type="similarity">
    <text evidence="2">Belongs to the AzlC family.</text>
</comment>
<feature type="transmembrane region" description="Helical" evidence="8">
    <location>
        <begin position="221"/>
        <end position="239"/>
    </location>
</feature>
<comment type="subcellular location">
    <subcellularLocation>
        <location evidence="1">Cell membrane</location>
        <topology evidence="1">Multi-pass membrane protein</topology>
    </subcellularLocation>
</comment>
<evidence type="ECO:0000256" key="7">
    <source>
        <dbReference type="ARBA" id="ARBA00023136"/>
    </source>
</evidence>
<sequence>MRQTRSFQFDTQSQAVRRGVREAMGVPAVVMAASFLGFGALVRESGFPLWFGLASTATGWALPGQVALVELLSVGASIVAIISVVALTNARLLPMTVALVPLLRVPGYRRWVYYVASHWIAVTAWAELMRNGHAIDRAWRLPYFFGYAITLWAATLIATAVGFLMAGGLPAYVTLGLVFINPIYFMLVFAADLRQRAKILALAFGAVLGPLLHLATPDWGLVIAGFLAGSLAFAVDRLLKRRSV</sequence>
<evidence type="ECO:0000256" key="6">
    <source>
        <dbReference type="ARBA" id="ARBA00022989"/>
    </source>
</evidence>
<dbReference type="GO" id="GO:0005886">
    <property type="term" value="C:plasma membrane"/>
    <property type="evidence" value="ECO:0007669"/>
    <property type="project" value="UniProtKB-SubCell"/>
</dbReference>
<keyword evidence="5 8" id="KW-0812">Transmembrane</keyword>
<protein>
    <submittedName>
        <fullName evidence="9">Putative branched-subunit amino acid permease</fullName>
    </submittedName>
</protein>
<keyword evidence="4" id="KW-1003">Cell membrane</keyword>
<gene>
    <name evidence="9" type="ORF">FHR98_000335</name>
</gene>
<evidence type="ECO:0000256" key="2">
    <source>
        <dbReference type="ARBA" id="ARBA00010735"/>
    </source>
</evidence>
<dbReference type="AlphaFoldDB" id="A0A839SQQ5"/>
<evidence type="ECO:0000256" key="1">
    <source>
        <dbReference type="ARBA" id="ARBA00004651"/>
    </source>
</evidence>
<reference evidence="9 10" key="1">
    <citation type="submission" date="2020-08" db="EMBL/GenBank/DDBJ databases">
        <title>Genomic Encyclopedia of Type Strains, Phase III (KMG-III): the genomes of soil and plant-associated and newly described type strains.</title>
        <authorList>
            <person name="Whitman W."/>
        </authorList>
    </citation>
    <scope>NUCLEOTIDE SEQUENCE [LARGE SCALE GENOMIC DNA]</scope>
    <source>
        <strain evidence="9 10">CECT 8803</strain>
    </source>
</reference>
<dbReference type="EMBL" id="JACHXA010000001">
    <property type="protein sequence ID" value="MBB3064070.1"/>
    <property type="molecule type" value="Genomic_DNA"/>
</dbReference>
<evidence type="ECO:0000256" key="8">
    <source>
        <dbReference type="SAM" id="Phobius"/>
    </source>
</evidence>
<dbReference type="Proteomes" id="UP000581135">
    <property type="component" value="Unassembled WGS sequence"/>
</dbReference>
<keyword evidence="10" id="KW-1185">Reference proteome</keyword>
<keyword evidence="7 8" id="KW-0472">Membrane</keyword>
<keyword evidence="3" id="KW-0813">Transport</keyword>
<dbReference type="PANTHER" id="PTHR34979">
    <property type="entry name" value="INNER MEMBRANE PROTEIN YGAZ"/>
    <property type="match status" value="1"/>
</dbReference>
<evidence type="ECO:0000256" key="4">
    <source>
        <dbReference type="ARBA" id="ARBA00022475"/>
    </source>
</evidence>
<dbReference type="RefSeq" id="WP_183414886.1">
    <property type="nucleotide sequence ID" value="NZ_JACHXA010000001.1"/>
</dbReference>
<evidence type="ECO:0000313" key="10">
    <source>
        <dbReference type="Proteomes" id="UP000581135"/>
    </source>
</evidence>
<dbReference type="Pfam" id="PF03591">
    <property type="entry name" value="AzlC"/>
    <property type="match status" value="1"/>
</dbReference>
<name>A0A839SQQ5_9PROT</name>
<organism evidence="9 10">
    <name type="scientific">Limibacillus halophilus</name>
    <dbReference type="NCBI Taxonomy" id="1579333"/>
    <lineage>
        <taxon>Bacteria</taxon>
        <taxon>Pseudomonadati</taxon>
        <taxon>Pseudomonadota</taxon>
        <taxon>Alphaproteobacteria</taxon>
        <taxon>Rhodospirillales</taxon>
        <taxon>Rhodovibrionaceae</taxon>
        <taxon>Limibacillus</taxon>
    </lineage>
</organism>
<dbReference type="GO" id="GO:1903785">
    <property type="term" value="P:L-valine transmembrane transport"/>
    <property type="evidence" value="ECO:0007669"/>
    <property type="project" value="TreeGrafter"/>
</dbReference>
<feature type="transmembrane region" description="Helical" evidence="8">
    <location>
        <begin position="141"/>
        <end position="165"/>
    </location>
</feature>